<keyword evidence="2" id="KW-1133">Transmembrane helix</keyword>
<dbReference type="AlphaFoldDB" id="A0A8W8HN68"/>
<evidence type="ECO:0000313" key="4">
    <source>
        <dbReference type="Proteomes" id="UP000005408"/>
    </source>
</evidence>
<evidence type="ECO:0000256" key="2">
    <source>
        <dbReference type="SAM" id="Phobius"/>
    </source>
</evidence>
<dbReference type="EnsemblMetazoa" id="G10334.3">
    <property type="protein sequence ID" value="G10334.3:cds"/>
    <property type="gene ID" value="G10334"/>
</dbReference>
<keyword evidence="2" id="KW-0472">Membrane</keyword>
<organism evidence="3 4">
    <name type="scientific">Magallana gigas</name>
    <name type="common">Pacific oyster</name>
    <name type="synonym">Crassostrea gigas</name>
    <dbReference type="NCBI Taxonomy" id="29159"/>
    <lineage>
        <taxon>Eukaryota</taxon>
        <taxon>Metazoa</taxon>
        <taxon>Spiralia</taxon>
        <taxon>Lophotrochozoa</taxon>
        <taxon>Mollusca</taxon>
        <taxon>Bivalvia</taxon>
        <taxon>Autobranchia</taxon>
        <taxon>Pteriomorphia</taxon>
        <taxon>Ostreida</taxon>
        <taxon>Ostreoidea</taxon>
        <taxon>Ostreidae</taxon>
        <taxon>Magallana</taxon>
    </lineage>
</organism>
<keyword evidence="2" id="KW-0812">Transmembrane</keyword>
<accession>A0A8W8HN68</accession>
<dbReference type="EnsemblMetazoa" id="G10334.6">
    <property type="protein sequence ID" value="G10334.6:cds"/>
    <property type="gene ID" value="G10334"/>
</dbReference>
<dbReference type="EnsemblMetazoa" id="G10334.7">
    <property type="protein sequence ID" value="G10334.7:cds"/>
    <property type="gene ID" value="G10334"/>
</dbReference>
<dbReference type="EnsemblMetazoa" id="G10334.4">
    <property type="protein sequence ID" value="G10334.4:cds"/>
    <property type="gene ID" value="G10334"/>
</dbReference>
<keyword evidence="4" id="KW-1185">Reference proteome</keyword>
<feature type="region of interest" description="Disordered" evidence="1">
    <location>
        <begin position="1"/>
        <end position="21"/>
    </location>
</feature>
<dbReference type="EnsemblMetazoa" id="G10334.2">
    <property type="protein sequence ID" value="G10334.2:cds"/>
    <property type="gene ID" value="G10334"/>
</dbReference>
<protein>
    <submittedName>
        <fullName evidence="3">Uncharacterized protein</fullName>
    </submittedName>
</protein>
<feature type="transmembrane region" description="Helical" evidence="2">
    <location>
        <begin position="27"/>
        <end position="49"/>
    </location>
</feature>
<sequence>METTTYILNTTSDTPEPGEETYSDGEGLFGIVFVVFVFCFCSGLCKCFMDRSRELSCRDIASCNCDCESGVQRCLNKVSCVCGICGVCESGTRRCWGTITNAFGRRTETNDSTIDTNTEAPPTDTAPRLSSVIVDPVPSMTLPPSYESIVTDPSQPPPSYEEVMR</sequence>
<feature type="region of interest" description="Disordered" evidence="1">
    <location>
        <begin position="108"/>
        <end position="165"/>
    </location>
</feature>
<dbReference type="EnsemblMetazoa" id="G10334.5">
    <property type="protein sequence ID" value="G10334.5:cds"/>
    <property type="gene ID" value="G10334"/>
</dbReference>
<dbReference type="EnsemblMetazoa" id="G10334.1">
    <property type="protein sequence ID" value="G10334.1:cds"/>
    <property type="gene ID" value="G10334"/>
</dbReference>
<name>A0A8W8HN68_MAGGI</name>
<evidence type="ECO:0000313" key="3">
    <source>
        <dbReference type="EnsemblMetazoa" id="G10334.8:cds"/>
    </source>
</evidence>
<proteinExistence type="predicted"/>
<feature type="compositionally biased region" description="Polar residues" evidence="1">
    <location>
        <begin position="110"/>
        <end position="120"/>
    </location>
</feature>
<feature type="compositionally biased region" description="Polar residues" evidence="1">
    <location>
        <begin position="1"/>
        <end position="14"/>
    </location>
</feature>
<evidence type="ECO:0000256" key="1">
    <source>
        <dbReference type="SAM" id="MobiDB-lite"/>
    </source>
</evidence>
<dbReference type="Proteomes" id="UP000005408">
    <property type="component" value="Unassembled WGS sequence"/>
</dbReference>
<dbReference type="EnsemblMetazoa" id="G10334.8">
    <property type="protein sequence ID" value="G10334.8:cds"/>
    <property type="gene ID" value="G10334"/>
</dbReference>
<reference evidence="3" key="1">
    <citation type="submission" date="2022-08" db="UniProtKB">
        <authorList>
            <consortium name="EnsemblMetazoa"/>
        </authorList>
    </citation>
    <scope>IDENTIFICATION</scope>
    <source>
        <strain evidence="3">05x7-T-G4-1.051#20</strain>
    </source>
</reference>